<evidence type="ECO:0000256" key="1">
    <source>
        <dbReference type="ARBA" id="ARBA00023125"/>
    </source>
</evidence>
<gene>
    <name evidence="3" type="ORF">MNBD_GAMMA09-1505</name>
</gene>
<reference evidence="3" key="1">
    <citation type="submission" date="2018-06" db="EMBL/GenBank/DDBJ databases">
        <authorList>
            <person name="Zhirakovskaya E."/>
        </authorList>
    </citation>
    <scope>NUCLEOTIDE SEQUENCE</scope>
</reference>
<dbReference type="InterPro" id="IPR050624">
    <property type="entry name" value="HTH-type_Tx_Regulator"/>
</dbReference>
<dbReference type="PRINTS" id="PR00455">
    <property type="entry name" value="HTHTETR"/>
</dbReference>
<dbReference type="Gene3D" id="1.10.357.10">
    <property type="entry name" value="Tetracycline Repressor, domain 2"/>
    <property type="match status" value="1"/>
</dbReference>
<evidence type="ECO:0000313" key="3">
    <source>
        <dbReference type="EMBL" id="VAW60745.1"/>
    </source>
</evidence>
<dbReference type="EMBL" id="UOFI01000005">
    <property type="protein sequence ID" value="VAW60745.1"/>
    <property type="molecule type" value="Genomic_DNA"/>
</dbReference>
<evidence type="ECO:0000259" key="2">
    <source>
        <dbReference type="PROSITE" id="PS50977"/>
    </source>
</evidence>
<protein>
    <recommendedName>
        <fullName evidence="2">HTH tetR-type domain-containing protein</fullName>
    </recommendedName>
</protein>
<dbReference type="PANTHER" id="PTHR43479:SF11">
    <property type="entry name" value="ACREF_ENVCD OPERON REPRESSOR-RELATED"/>
    <property type="match status" value="1"/>
</dbReference>
<dbReference type="InterPro" id="IPR009057">
    <property type="entry name" value="Homeodomain-like_sf"/>
</dbReference>
<dbReference type="GO" id="GO:0003677">
    <property type="term" value="F:DNA binding"/>
    <property type="evidence" value="ECO:0007669"/>
    <property type="project" value="UniProtKB-KW"/>
</dbReference>
<dbReference type="AlphaFoldDB" id="A0A3B0WXK5"/>
<sequence length="221" mass="24534">MQQAAYHHGNLRQSLVSMGAELLNTRGLTGISLREIARKIGVGHNAPYRHFRNKQELLEAIAEDGFRRLKARNTRLELEFAHDPEAQLFESGMHIVTMAAEQPDLFQLMFGGVLRPKDCGESLKLEVDAAMISLTRIIQSGQKQQVFVQGDPTKLALSAMSMVQGLALMVSSGKLGMNIKSSPQPVCQTLLRGMMLQLFDVFLLGIKQQTQTVASEEKKEN</sequence>
<dbReference type="PANTHER" id="PTHR43479">
    <property type="entry name" value="ACREF/ENVCD OPERON REPRESSOR-RELATED"/>
    <property type="match status" value="1"/>
</dbReference>
<keyword evidence="1" id="KW-0238">DNA-binding</keyword>
<dbReference type="Pfam" id="PF00440">
    <property type="entry name" value="TetR_N"/>
    <property type="match status" value="1"/>
</dbReference>
<dbReference type="PROSITE" id="PS50977">
    <property type="entry name" value="HTH_TETR_2"/>
    <property type="match status" value="1"/>
</dbReference>
<dbReference type="SUPFAM" id="SSF48498">
    <property type="entry name" value="Tetracyclin repressor-like, C-terminal domain"/>
    <property type="match status" value="1"/>
</dbReference>
<dbReference type="InterPro" id="IPR001647">
    <property type="entry name" value="HTH_TetR"/>
</dbReference>
<organism evidence="3">
    <name type="scientific">hydrothermal vent metagenome</name>
    <dbReference type="NCBI Taxonomy" id="652676"/>
    <lineage>
        <taxon>unclassified sequences</taxon>
        <taxon>metagenomes</taxon>
        <taxon>ecological metagenomes</taxon>
    </lineage>
</organism>
<feature type="domain" description="HTH tetR-type" evidence="2">
    <location>
        <begin position="9"/>
        <end position="69"/>
    </location>
</feature>
<proteinExistence type="predicted"/>
<dbReference type="InterPro" id="IPR036271">
    <property type="entry name" value="Tet_transcr_reg_TetR-rel_C_sf"/>
</dbReference>
<dbReference type="SUPFAM" id="SSF46689">
    <property type="entry name" value="Homeodomain-like"/>
    <property type="match status" value="1"/>
</dbReference>
<name>A0A3B0WXK5_9ZZZZ</name>
<accession>A0A3B0WXK5</accession>